<proteinExistence type="inferred from homology"/>
<dbReference type="Proteomes" id="UP001212498">
    <property type="component" value="Unassembled WGS sequence"/>
</dbReference>
<name>A0ABT4T118_9ACTN</name>
<dbReference type="InterPro" id="IPR000873">
    <property type="entry name" value="AMP-dep_synth/lig_dom"/>
</dbReference>
<reference evidence="5 6" key="1">
    <citation type="submission" date="2022-11" db="EMBL/GenBank/DDBJ databases">
        <title>Nonomuraea corallina sp. nov., a new species of the genus Nonomuraea isolated from sea side sediment in Thai sea.</title>
        <authorList>
            <person name="Ngamcharungchit C."/>
            <person name="Matsumoto A."/>
            <person name="Suriyachadkun C."/>
            <person name="Panbangred W."/>
            <person name="Inahashi Y."/>
            <person name="Intra B."/>
        </authorList>
    </citation>
    <scope>NUCLEOTIDE SEQUENCE [LARGE SCALE GENOMIC DNA]</scope>
    <source>
        <strain evidence="5 6">DSM 43553</strain>
    </source>
</reference>
<evidence type="ECO:0000259" key="3">
    <source>
        <dbReference type="Pfam" id="PF00501"/>
    </source>
</evidence>
<dbReference type="Pfam" id="PF13193">
    <property type="entry name" value="AMP-binding_C"/>
    <property type="match status" value="1"/>
</dbReference>
<dbReference type="PROSITE" id="PS00455">
    <property type="entry name" value="AMP_BINDING"/>
    <property type="match status" value="1"/>
</dbReference>
<sequence>MSTSVPRGDGQATGPAGRSLTELLDELPALDEATVVHSTSSTLTLAELRAAVSRVAGELTRAGVRPGHPVGALVGSGASGVVAMFAAWRAGAVYMPVNHRMTGHEVAALIDDTPVCLLLGTTGDLEGRDAGIGVVELDETTWSARTRRPVPADATTYDDDIALVLRTSGTTGKPKAVLLRHDGTLDALDASLRKLRRRSSGPREPRAELRANLIPLSLALWAGIFNTLFSFRAGFGVVLLDRFTPEEFARAVREHELTSTVLAPAMITMLSEADGVDTLEPLQIVRSITAPLSPAVAQRFHDRYGVLVLNSYGQTELGGEVVGWTIEDIRTYGTEKLGAVGRPYDDVDVRILDEHDQDLPAGEPGHIHVRSPYRMRGYAVAGDEDADRMLDGFLRTGDVGRLDADGFLWIEGRVSDMINRGGLKVFPDEVEEVLRRHPSVRDAAVAGVPDRRLGEVPCAWIVPVDGEVDEGQLTAWCREHLAPYKVPVSFVAVDAMPRNDVGKVLRRQLRTSAPPKEVML</sequence>
<accession>A0ABT4T118</accession>
<protein>
    <submittedName>
        <fullName evidence="5">AMP-binding protein</fullName>
    </submittedName>
</protein>
<dbReference type="SUPFAM" id="SSF56801">
    <property type="entry name" value="Acetyl-CoA synthetase-like"/>
    <property type="match status" value="1"/>
</dbReference>
<evidence type="ECO:0000256" key="1">
    <source>
        <dbReference type="ARBA" id="ARBA00006432"/>
    </source>
</evidence>
<keyword evidence="6" id="KW-1185">Reference proteome</keyword>
<feature type="domain" description="AMP-dependent synthetase/ligase" evidence="3">
    <location>
        <begin position="33"/>
        <end position="378"/>
    </location>
</feature>
<evidence type="ECO:0000313" key="5">
    <source>
        <dbReference type="EMBL" id="MDA0642918.1"/>
    </source>
</evidence>
<dbReference type="Gene3D" id="3.40.50.12780">
    <property type="entry name" value="N-terminal domain of ligase-like"/>
    <property type="match status" value="1"/>
</dbReference>
<keyword evidence="2" id="KW-0436">Ligase</keyword>
<dbReference type="Gene3D" id="3.30.300.30">
    <property type="match status" value="1"/>
</dbReference>
<dbReference type="EMBL" id="JAPNUD010000054">
    <property type="protein sequence ID" value="MDA0642918.1"/>
    <property type="molecule type" value="Genomic_DNA"/>
</dbReference>
<dbReference type="InterPro" id="IPR042099">
    <property type="entry name" value="ANL_N_sf"/>
</dbReference>
<dbReference type="InterPro" id="IPR020845">
    <property type="entry name" value="AMP-binding_CS"/>
</dbReference>
<gene>
    <name evidence="5" type="ORF">OUY24_20005</name>
</gene>
<dbReference type="InterPro" id="IPR025110">
    <property type="entry name" value="AMP-bd_C"/>
</dbReference>
<dbReference type="Pfam" id="PF00501">
    <property type="entry name" value="AMP-binding"/>
    <property type="match status" value="1"/>
</dbReference>
<organism evidence="5 6">
    <name type="scientific">Nonomuraea ferruginea</name>
    <dbReference type="NCBI Taxonomy" id="46174"/>
    <lineage>
        <taxon>Bacteria</taxon>
        <taxon>Bacillati</taxon>
        <taxon>Actinomycetota</taxon>
        <taxon>Actinomycetes</taxon>
        <taxon>Streptosporangiales</taxon>
        <taxon>Streptosporangiaceae</taxon>
        <taxon>Nonomuraea</taxon>
    </lineage>
</organism>
<dbReference type="RefSeq" id="WP_271277338.1">
    <property type="nucleotide sequence ID" value="NZ_BAABFD010000004.1"/>
</dbReference>
<evidence type="ECO:0000313" key="6">
    <source>
        <dbReference type="Proteomes" id="UP001212498"/>
    </source>
</evidence>
<feature type="domain" description="AMP-binding enzyme C-terminal" evidence="4">
    <location>
        <begin position="429"/>
        <end position="503"/>
    </location>
</feature>
<evidence type="ECO:0000256" key="2">
    <source>
        <dbReference type="ARBA" id="ARBA00022598"/>
    </source>
</evidence>
<comment type="similarity">
    <text evidence="1">Belongs to the ATP-dependent AMP-binding enzyme family.</text>
</comment>
<dbReference type="InterPro" id="IPR045851">
    <property type="entry name" value="AMP-bd_C_sf"/>
</dbReference>
<dbReference type="PANTHER" id="PTHR43201">
    <property type="entry name" value="ACYL-COA SYNTHETASE"/>
    <property type="match status" value="1"/>
</dbReference>
<dbReference type="PANTHER" id="PTHR43201:SF5">
    <property type="entry name" value="MEDIUM-CHAIN ACYL-COA LIGASE ACSF2, MITOCHONDRIAL"/>
    <property type="match status" value="1"/>
</dbReference>
<evidence type="ECO:0000259" key="4">
    <source>
        <dbReference type="Pfam" id="PF13193"/>
    </source>
</evidence>
<comment type="caution">
    <text evidence="5">The sequence shown here is derived from an EMBL/GenBank/DDBJ whole genome shotgun (WGS) entry which is preliminary data.</text>
</comment>